<accession>A0A9W9BQM0</accession>
<keyword evidence="2" id="KW-1133">Transmembrane helix</keyword>
<evidence type="ECO:0000313" key="3">
    <source>
        <dbReference type="EMBL" id="KAJ4321295.1"/>
    </source>
</evidence>
<keyword evidence="2" id="KW-0812">Transmembrane</keyword>
<evidence type="ECO:0000256" key="1">
    <source>
        <dbReference type="SAM" id="MobiDB-lite"/>
    </source>
</evidence>
<comment type="caution">
    <text evidence="3">The sequence shown here is derived from an EMBL/GenBank/DDBJ whole genome shotgun (WGS) entry which is preliminary data.</text>
</comment>
<gene>
    <name evidence="3" type="ORF">N0V84_005429</name>
</gene>
<organism evidence="3 4">
    <name type="scientific">Fusarium piperis</name>
    <dbReference type="NCBI Taxonomy" id="1435070"/>
    <lineage>
        <taxon>Eukaryota</taxon>
        <taxon>Fungi</taxon>
        <taxon>Dikarya</taxon>
        <taxon>Ascomycota</taxon>
        <taxon>Pezizomycotina</taxon>
        <taxon>Sordariomycetes</taxon>
        <taxon>Hypocreomycetidae</taxon>
        <taxon>Hypocreales</taxon>
        <taxon>Nectriaceae</taxon>
        <taxon>Fusarium</taxon>
        <taxon>Fusarium solani species complex</taxon>
    </lineage>
</organism>
<dbReference type="Proteomes" id="UP001140502">
    <property type="component" value="Unassembled WGS sequence"/>
</dbReference>
<feature type="transmembrane region" description="Helical" evidence="2">
    <location>
        <begin position="18"/>
        <end position="40"/>
    </location>
</feature>
<dbReference type="AlphaFoldDB" id="A0A9W9BQM0"/>
<evidence type="ECO:0000256" key="2">
    <source>
        <dbReference type="SAM" id="Phobius"/>
    </source>
</evidence>
<sequence length="147" mass="15831">MSAHVIPRSLPENNNSTIMVVTVSAGLMLILMGIIGYVLFIAKPRTARNRNVIVGRPVPNDANTARTTLHYTNGSWEHFPQTPINQGFAVEYLRHILQRARGAVGRDRAPDGEAQNSDQNQNVGAQQQHNANGHGQTSGLQGGTAAA</sequence>
<feature type="region of interest" description="Disordered" evidence="1">
    <location>
        <begin position="103"/>
        <end position="147"/>
    </location>
</feature>
<evidence type="ECO:0000313" key="4">
    <source>
        <dbReference type="Proteomes" id="UP001140502"/>
    </source>
</evidence>
<reference evidence="3" key="1">
    <citation type="submission" date="2022-10" db="EMBL/GenBank/DDBJ databases">
        <title>Tapping the CABI collections for fungal endophytes: first genome assemblies for Collariella, Neodidymelliopsis, Ascochyta clinopodiicola, Didymella pomorum, Didymosphaeria variabile, Neocosmospora piperis and Neocucurbitaria cava.</title>
        <authorList>
            <person name="Hill R."/>
        </authorList>
    </citation>
    <scope>NUCLEOTIDE SEQUENCE</scope>
    <source>
        <strain evidence="3">IMI 366586</strain>
    </source>
</reference>
<dbReference type="EMBL" id="JAPEUR010000097">
    <property type="protein sequence ID" value="KAJ4321295.1"/>
    <property type="molecule type" value="Genomic_DNA"/>
</dbReference>
<keyword evidence="2" id="KW-0472">Membrane</keyword>
<dbReference type="OrthoDB" id="5094210at2759"/>
<keyword evidence="4" id="KW-1185">Reference proteome</keyword>
<proteinExistence type="predicted"/>
<name>A0A9W9BQM0_9HYPO</name>
<feature type="compositionally biased region" description="Polar residues" evidence="1">
    <location>
        <begin position="114"/>
        <end position="139"/>
    </location>
</feature>
<protein>
    <submittedName>
        <fullName evidence="3">Uncharacterized protein</fullName>
    </submittedName>
</protein>